<protein>
    <submittedName>
        <fullName evidence="2">Glycosyltransferase 1 domain containing 1</fullName>
    </submittedName>
</protein>
<feature type="compositionally biased region" description="Gly residues" evidence="1">
    <location>
        <begin position="300"/>
        <end position="318"/>
    </location>
</feature>
<proteinExistence type="predicted"/>
<feature type="region of interest" description="Disordered" evidence="1">
    <location>
        <begin position="1"/>
        <end position="366"/>
    </location>
</feature>
<dbReference type="CDD" id="cd03801">
    <property type="entry name" value="GT4_PimA-like"/>
    <property type="match status" value="1"/>
</dbReference>
<dbReference type="SUPFAM" id="SSF53756">
    <property type="entry name" value="UDP-Glycosyltransferase/glycogen phosphorylase"/>
    <property type="match status" value="1"/>
</dbReference>
<feature type="compositionally biased region" description="Gly residues" evidence="1">
    <location>
        <begin position="79"/>
        <end position="89"/>
    </location>
</feature>
<feature type="compositionally biased region" description="Pro residues" evidence="1">
    <location>
        <begin position="254"/>
        <end position="264"/>
    </location>
</feature>
<dbReference type="Pfam" id="PF13692">
    <property type="entry name" value="Glyco_trans_1_4"/>
    <property type="match status" value="1"/>
</dbReference>
<sequence length="817" mass="88796">GKKKGGTGASVRGGPAALHPWPRSPRGPRWGRGCGARGSPLARPPAPAHLVRPEGRDVGLDGAHAEADERQRRERGRGAVAGGRVGAGRRGAVAEARGARGPAERGAGRGRGQQRQGQHAQQVERQAEQDGARAAQLRVGQPAPERRHQVGEAHEEQQRLAGLRALPAERRAVQEQHQVGRDAVEGGALQQLRQQHRRARRPPARERPPPRAQQRRPLARRRALHAPAAAAAARPPPFSRDPPDDAPRPGQARPGPPRPAPPLARPSRRRRRPSRESRSARRPGPGAARRRQLPFPPGSPAGGAGRGGAGQLPPGRGGPTAPAPGARADGASVPVPAAPATATAPRDTRPRSGLAPASGPAERRARREHLEAAGHICLLKDTSDLESSSEIAHFIKAEKLEAALALHLYRGGRLLQGHGIPFGIIFGGTDLNEDINQREKNQVMGKVLEEARFAVAFTESMKEMAQMQWPHARDKIYVQSQGIVTVPNAAFNWNTFLHCSGINQSADNLHIFLLVCGLRQVKDPLYLVDAFSEWHQEEPNVYMVIVGPEVDPVFTREVKAKVKRTPGVRLLREMPQEDLHAALKNCFAVLNSSVSEGMSAAILEAMDLEVPVLARNIPGNAAVVKHEVTGLLFSDPQSFQQAIPSDICKSVSHRRQARVSSARRRAAAHAELSLGFISIPTSQHWFRKGCLKKNKKEHFRFHMGRRLCFLTHFKKCARRGCHTRLCFVCFMVSTRLNQAQGGSSPQKPKMHFQEASKCGSSPLVERGSGGISPWLVARGCKIYFKSVSRYASEAAFHLLRGILCTGASLLKLVYSVN</sequence>
<dbReference type="Proteomes" id="UP000694542">
    <property type="component" value="Chromosome 26"/>
</dbReference>
<feature type="compositionally biased region" description="Low complexity" evidence="1">
    <location>
        <begin position="319"/>
        <end position="345"/>
    </location>
</feature>
<reference evidence="2" key="1">
    <citation type="submission" date="2018-10" db="EMBL/GenBank/DDBJ databases">
        <title>De novo assembly of a Great Dane genome.</title>
        <authorList>
            <person name="Kidd J.M."/>
            <person name="Pendleton A.L."/>
            <person name="Shen F."/>
            <person name="Emery S."/>
        </authorList>
    </citation>
    <scope>NUCLEOTIDE SEQUENCE [LARGE SCALE GENOMIC DNA]</scope>
    <source>
        <strain evidence="2">Great Dane</strain>
    </source>
</reference>
<feature type="compositionally biased region" description="Low complexity" evidence="1">
    <location>
        <begin position="113"/>
        <end position="124"/>
    </location>
</feature>
<feature type="compositionally biased region" description="Basic and acidic residues" evidence="1">
    <location>
        <begin position="167"/>
        <end position="184"/>
    </location>
</feature>
<organism evidence="2 3">
    <name type="scientific">Canis lupus familiaris</name>
    <name type="common">Dog</name>
    <name type="synonym">Canis familiaris</name>
    <dbReference type="NCBI Taxonomy" id="9615"/>
    <lineage>
        <taxon>Eukaryota</taxon>
        <taxon>Metazoa</taxon>
        <taxon>Chordata</taxon>
        <taxon>Craniata</taxon>
        <taxon>Vertebrata</taxon>
        <taxon>Euteleostomi</taxon>
        <taxon>Mammalia</taxon>
        <taxon>Eutheria</taxon>
        <taxon>Laurasiatheria</taxon>
        <taxon>Carnivora</taxon>
        <taxon>Caniformia</taxon>
        <taxon>Canidae</taxon>
        <taxon>Canis</taxon>
    </lineage>
</organism>
<evidence type="ECO:0000313" key="2">
    <source>
        <dbReference type="Ensembl" id="ENSCAFP00040035785.1"/>
    </source>
</evidence>
<dbReference type="Gene3D" id="3.40.50.2000">
    <property type="entry name" value="Glycogen Phosphorylase B"/>
    <property type="match status" value="2"/>
</dbReference>
<feature type="compositionally biased region" description="Low complexity" evidence="1">
    <location>
        <begin position="90"/>
        <end position="101"/>
    </location>
</feature>
<accession>A0A8C0TE11</accession>
<name>A0A8C0TE11_CANLF</name>
<feature type="compositionally biased region" description="Basic and acidic residues" evidence="1">
    <location>
        <begin position="144"/>
        <end position="158"/>
    </location>
</feature>
<dbReference type="Ensembl" id="ENSCAFT00040041042.1">
    <property type="protein sequence ID" value="ENSCAFP00040035785.1"/>
    <property type="gene ID" value="ENSCAFG00040021963.1"/>
</dbReference>
<dbReference type="InterPro" id="IPR052622">
    <property type="entry name" value="Glycosyltransferase_G1"/>
</dbReference>
<feature type="compositionally biased region" description="Basic residues" evidence="1">
    <location>
        <begin position="213"/>
        <end position="224"/>
    </location>
</feature>
<evidence type="ECO:0000313" key="3">
    <source>
        <dbReference type="Proteomes" id="UP000694542"/>
    </source>
</evidence>
<dbReference type="AlphaFoldDB" id="A0A8C0TE11"/>
<reference evidence="2" key="2">
    <citation type="submission" date="2025-08" db="UniProtKB">
        <authorList>
            <consortium name="Ensembl"/>
        </authorList>
    </citation>
    <scope>IDENTIFICATION</scope>
</reference>
<evidence type="ECO:0000256" key="1">
    <source>
        <dbReference type="SAM" id="MobiDB-lite"/>
    </source>
</evidence>
<dbReference type="PANTHER" id="PTHR46660:SF2">
    <property type="entry name" value="GLYCOSYLTRANSFERASE 1 DOMAIN-CONTAINING PROTEIN 1"/>
    <property type="match status" value="1"/>
</dbReference>
<dbReference type="PANTHER" id="PTHR46660">
    <property type="match status" value="1"/>
</dbReference>
<feature type="compositionally biased region" description="Basic and acidic residues" evidence="1">
    <location>
        <begin position="51"/>
        <end position="72"/>
    </location>
</feature>